<gene>
    <name evidence="2" type="ORF">B0J11DRAFT_503888</name>
</gene>
<dbReference type="AlphaFoldDB" id="A0A9P9IR41"/>
<dbReference type="EMBL" id="JAGMWT010000004">
    <property type="protein sequence ID" value="KAH7130082.1"/>
    <property type="molecule type" value="Genomic_DNA"/>
</dbReference>
<feature type="region of interest" description="Disordered" evidence="1">
    <location>
        <begin position="348"/>
        <end position="410"/>
    </location>
</feature>
<evidence type="ECO:0000313" key="2">
    <source>
        <dbReference type="EMBL" id="KAH7130082.1"/>
    </source>
</evidence>
<evidence type="ECO:0000313" key="3">
    <source>
        <dbReference type="Proteomes" id="UP000700596"/>
    </source>
</evidence>
<accession>A0A9P9IR41</accession>
<keyword evidence="3" id="KW-1185">Reference proteome</keyword>
<sequence>MPPAPPGSGAPNSKGQDGNDGKAYIVLTHALCVVESERNPNCSRSSQLEKGYTNIETLETAIHENLDTVFDFRLWEGKDSIDGAPKAEIPQEIMNQAATMLRQKIKDELINDMAWFEENLKSKLDPETGEVGKKTMYDLRNLVDEYKKKTQEKMDLEAEKARNDLARKTLIAYREMKKGIDRQKTQAMEEITTMKTQIMGELQAEKKTMMIQMKEELKNSMQFFQADVASMMADMSITKEQNVQTANTTRSISLKQGDNGSEEDDIYHTLIHQVIAIKEELSGVHATHDAMLSQITDIIVSFSTGSLNAPITNLLSALLDRICTVEQELLDSKRHRTKLLGELMSSVKTDSAEEHEADGTIEKNKGLVQKQRDSPLQLSGRAGTRIRGSSKSTSRLGAPRTKNLFSQTTRDRLHPRELDLLLEATNGGNELRNRSVLNTLFNSQ</sequence>
<name>A0A9P9IR41_9PLEO</name>
<reference evidence="2" key="1">
    <citation type="journal article" date="2021" name="Nat. Commun.">
        <title>Genetic determinants of endophytism in the Arabidopsis root mycobiome.</title>
        <authorList>
            <person name="Mesny F."/>
            <person name="Miyauchi S."/>
            <person name="Thiergart T."/>
            <person name="Pickel B."/>
            <person name="Atanasova L."/>
            <person name="Karlsson M."/>
            <person name="Huettel B."/>
            <person name="Barry K.W."/>
            <person name="Haridas S."/>
            <person name="Chen C."/>
            <person name="Bauer D."/>
            <person name="Andreopoulos W."/>
            <person name="Pangilinan J."/>
            <person name="LaButti K."/>
            <person name="Riley R."/>
            <person name="Lipzen A."/>
            <person name="Clum A."/>
            <person name="Drula E."/>
            <person name="Henrissat B."/>
            <person name="Kohler A."/>
            <person name="Grigoriev I.V."/>
            <person name="Martin F.M."/>
            <person name="Hacquard S."/>
        </authorList>
    </citation>
    <scope>NUCLEOTIDE SEQUENCE</scope>
    <source>
        <strain evidence="2">MPI-CAGE-CH-0243</strain>
    </source>
</reference>
<evidence type="ECO:0000256" key="1">
    <source>
        <dbReference type="SAM" id="MobiDB-lite"/>
    </source>
</evidence>
<feature type="compositionally biased region" description="Basic and acidic residues" evidence="1">
    <location>
        <begin position="350"/>
        <end position="373"/>
    </location>
</feature>
<feature type="region of interest" description="Disordered" evidence="1">
    <location>
        <begin position="1"/>
        <end position="20"/>
    </location>
</feature>
<dbReference type="Proteomes" id="UP000700596">
    <property type="component" value="Unassembled WGS sequence"/>
</dbReference>
<comment type="caution">
    <text evidence="2">The sequence shown here is derived from an EMBL/GenBank/DDBJ whole genome shotgun (WGS) entry which is preliminary data.</text>
</comment>
<protein>
    <submittedName>
        <fullName evidence="2">Uncharacterized protein</fullName>
    </submittedName>
</protein>
<proteinExistence type="predicted"/>
<organism evidence="2 3">
    <name type="scientific">Dendryphion nanum</name>
    <dbReference type="NCBI Taxonomy" id="256645"/>
    <lineage>
        <taxon>Eukaryota</taxon>
        <taxon>Fungi</taxon>
        <taxon>Dikarya</taxon>
        <taxon>Ascomycota</taxon>
        <taxon>Pezizomycotina</taxon>
        <taxon>Dothideomycetes</taxon>
        <taxon>Pleosporomycetidae</taxon>
        <taxon>Pleosporales</taxon>
        <taxon>Torulaceae</taxon>
        <taxon>Dendryphion</taxon>
    </lineage>
</organism>